<reference evidence="3" key="2">
    <citation type="submission" date="2016-04" db="UniProtKB">
        <authorList>
            <consortium name="WormBaseParasite"/>
        </authorList>
    </citation>
    <scope>IDENTIFICATION</scope>
</reference>
<feature type="transmembrane region" description="Helical" evidence="1">
    <location>
        <begin position="31"/>
        <end position="49"/>
    </location>
</feature>
<protein>
    <submittedName>
        <fullName evidence="3">Bestrophin homolog</fullName>
    </submittedName>
</protein>
<evidence type="ECO:0000256" key="1">
    <source>
        <dbReference type="SAM" id="Phobius"/>
    </source>
</evidence>
<name>A0A158PC98_ANGCA</name>
<evidence type="ECO:0000313" key="2">
    <source>
        <dbReference type="Proteomes" id="UP000035642"/>
    </source>
</evidence>
<keyword evidence="1" id="KW-0812">Transmembrane</keyword>
<organism evidence="2 3">
    <name type="scientific">Angiostrongylus cantonensis</name>
    <name type="common">Rat lungworm</name>
    <dbReference type="NCBI Taxonomy" id="6313"/>
    <lineage>
        <taxon>Eukaryota</taxon>
        <taxon>Metazoa</taxon>
        <taxon>Ecdysozoa</taxon>
        <taxon>Nematoda</taxon>
        <taxon>Chromadorea</taxon>
        <taxon>Rhabditida</taxon>
        <taxon>Rhabditina</taxon>
        <taxon>Rhabditomorpha</taxon>
        <taxon>Strongyloidea</taxon>
        <taxon>Metastrongylidae</taxon>
        <taxon>Angiostrongylus</taxon>
    </lineage>
</organism>
<dbReference type="WBParaSite" id="ACAC_0001216401-mRNA-1">
    <property type="protein sequence ID" value="ACAC_0001216401-mRNA-1"/>
    <property type="gene ID" value="ACAC_0001216401"/>
</dbReference>
<dbReference type="Proteomes" id="UP000035642">
    <property type="component" value="Unassembled WGS sequence"/>
</dbReference>
<evidence type="ECO:0000313" key="3">
    <source>
        <dbReference type="WBParaSite" id="ACAC_0001216401-mRNA-1"/>
    </source>
</evidence>
<keyword evidence="1" id="KW-1133">Transmembrane helix</keyword>
<reference evidence="2" key="1">
    <citation type="submission" date="2012-09" db="EMBL/GenBank/DDBJ databases">
        <authorList>
            <person name="Martin A.A."/>
        </authorList>
    </citation>
    <scope>NUCLEOTIDE SEQUENCE</scope>
</reference>
<dbReference type="AlphaFoldDB" id="A0A158PC98"/>
<feature type="transmembrane region" description="Helical" evidence="1">
    <location>
        <begin position="72"/>
        <end position="94"/>
    </location>
</feature>
<sequence>MLSSETVTRSEIRSVLVRHWRTLDRARLHTLHLWMFIYAIAQIFIMYYFSEILLPVGNRAQSVVNREEVKKWAPTCFFISITFVGYLLISGFSIRFRDQMISFLLQQLMISCVGIVSDSNEAANRADIAMKLTEAVYRRTELESLKDRQVVKGLD</sequence>
<proteinExistence type="predicted"/>
<keyword evidence="2" id="KW-1185">Reference proteome</keyword>
<dbReference type="STRING" id="6313.A0A158PC98"/>
<keyword evidence="1" id="KW-0472">Membrane</keyword>
<accession>A0A158PC98</accession>